<evidence type="ECO:0000313" key="2">
    <source>
        <dbReference type="EMBL" id="GAA1952046.1"/>
    </source>
</evidence>
<keyword evidence="3" id="KW-1185">Reference proteome</keyword>
<feature type="region of interest" description="Disordered" evidence="1">
    <location>
        <begin position="1"/>
        <end position="25"/>
    </location>
</feature>
<feature type="compositionally biased region" description="Basic and acidic residues" evidence="1">
    <location>
        <begin position="292"/>
        <end position="315"/>
    </location>
</feature>
<evidence type="ECO:0000256" key="1">
    <source>
        <dbReference type="SAM" id="MobiDB-lite"/>
    </source>
</evidence>
<dbReference type="Proteomes" id="UP001499954">
    <property type="component" value="Unassembled WGS sequence"/>
</dbReference>
<feature type="region of interest" description="Disordered" evidence="1">
    <location>
        <begin position="87"/>
        <end position="106"/>
    </location>
</feature>
<dbReference type="EMBL" id="BAAAMK010000002">
    <property type="protein sequence ID" value="GAA1952046.1"/>
    <property type="molecule type" value="Genomic_DNA"/>
</dbReference>
<comment type="caution">
    <text evidence="2">The sequence shown here is derived from an EMBL/GenBank/DDBJ whole genome shotgun (WGS) entry which is preliminary data.</text>
</comment>
<name>A0ABP5BT05_9MICO</name>
<sequence>MLGERRSGLGSDVEAEAGRPEGGLLDRIGRGDHVLGFARERRRDDDIRRQHDRDAAFGGLGEVALDGLDLVGFEQARADLVALGRQEGEEHAAADEQRVDPREQVRDDAELVGDLRAAEHDRVRALGVLGQAVEHVELGGDEQAGGTRTELFELEDARLLAVHDAEAVGDDGIGEARELLGERRALRDVLRGLARIEAEVLEHEDLAVGEGLDLGRGIRADRVGREGDGHVDEFAEAGGDRREAVLRVGCAFGATEVGDHDDARPLVGQRGECRKRRADTTVVRDDPVLERNVEVTTDDDARTGERTEAFDRSQGHDVSLQRRSATYSVRSTRRLE</sequence>
<feature type="compositionally biased region" description="Polar residues" evidence="1">
    <location>
        <begin position="321"/>
        <end position="330"/>
    </location>
</feature>
<gene>
    <name evidence="2" type="ORF">GCM10009717_17610</name>
</gene>
<reference evidence="3" key="1">
    <citation type="journal article" date="2019" name="Int. J. Syst. Evol. Microbiol.">
        <title>The Global Catalogue of Microorganisms (GCM) 10K type strain sequencing project: providing services to taxonomists for standard genome sequencing and annotation.</title>
        <authorList>
            <consortium name="The Broad Institute Genomics Platform"/>
            <consortium name="The Broad Institute Genome Sequencing Center for Infectious Disease"/>
            <person name="Wu L."/>
            <person name="Ma J."/>
        </authorList>
    </citation>
    <scope>NUCLEOTIDE SEQUENCE [LARGE SCALE GENOMIC DNA]</scope>
    <source>
        <strain evidence="3">JCM 13584</strain>
    </source>
</reference>
<evidence type="ECO:0000313" key="3">
    <source>
        <dbReference type="Proteomes" id="UP001499954"/>
    </source>
</evidence>
<organism evidence="2 3">
    <name type="scientific">Agromyces allii</name>
    <dbReference type="NCBI Taxonomy" id="393607"/>
    <lineage>
        <taxon>Bacteria</taxon>
        <taxon>Bacillati</taxon>
        <taxon>Actinomycetota</taxon>
        <taxon>Actinomycetes</taxon>
        <taxon>Micrococcales</taxon>
        <taxon>Microbacteriaceae</taxon>
        <taxon>Agromyces</taxon>
    </lineage>
</organism>
<protein>
    <submittedName>
        <fullName evidence="2">Uncharacterized protein</fullName>
    </submittedName>
</protein>
<feature type="region of interest" description="Disordered" evidence="1">
    <location>
        <begin position="292"/>
        <end position="336"/>
    </location>
</feature>
<proteinExistence type="predicted"/>
<accession>A0ABP5BT05</accession>